<dbReference type="GO" id="GO:0071074">
    <property type="term" value="F:eukaryotic initiation factor eIF2 binding"/>
    <property type="evidence" value="ECO:0007669"/>
    <property type="project" value="TreeGrafter"/>
</dbReference>
<dbReference type="GO" id="GO:0005829">
    <property type="term" value="C:cytosol"/>
    <property type="evidence" value="ECO:0007669"/>
    <property type="project" value="TreeGrafter"/>
</dbReference>
<feature type="region of interest" description="Disordered" evidence="8">
    <location>
        <begin position="259"/>
        <end position="317"/>
    </location>
</feature>
<feature type="domain" description="W2" evidence="9">
    <location>
        <begin position="362"/>
        <end position="522"/>
    </location>
</feature>
<dbReference type="SUPFAM" id="SSF100966">
    <property type="entry name" value="Translation initiation factor 2 beta, aIF2beta, N-terminal domain"/>
    <property type="match status" value="1"/>
</dbReference>
<dbReference type="PROSITE" id="PS51363">
    <property type="entry name" value="W2"/>
    <property type="match status" value="1"/>
</dbReference>
<dbReference type="FunFam" id="3.30.30.170:FF:000002">
    <property type="entry name" value="Eukaryotic translation initiation factor 5"/>
    <property type="match status" value="1"/>
</dbReference>
<keyword evidence="5" id="KW-0547">Nucleotide-binding</keyword>
<dbReference type="SMART" id="SM00653">
    <property type="entry name" value="eIF2B_5"/>
    <property type="match status" value="1"/>
</dbReference>
<dbReference type="OrthoDB" id="10250831at2759"/>
<evidence type="ECO:0000313" key="11">
    <source>
        <dbReference type="Proteomes" id="UP000507470"/>
    </source>
</evidence>
<feature type="region of interest" description="Disordered" evidence="8">
    <location>
        <begin position="515"/>
        <end position="562"/>
    </location>
</feature>
<dbReference type="SUPFAM" id="SSF48371">
    <property type="entry name" value="ARM repeat"/>
    <property type="match status" value="1"/>
</dbReference>
<evidence type="ECO:0000256" key="2">
    <source>
        <dbReference type="ARBA" id="ARBA00018059"/>
    </source>
</evidence>
<feature type="compositionally biased region" description="Acidic residues" evidence="8">
    <location>
        <begin position="515"/>
        <end position="531"/>
    </location>
</feature>
<dbReference type="InterPro" id="IPR016024">
    <property type="entry name" value="ARM-type_fold"/>
</dbReference>
<dbReference type="Pfam" id="PF01873">
    <property type="entry name" value="eIF-5_eIF-2B"/>
    <property type="match status" value="1"/>
</dbReference>
<dbReference type="SUPFAM" id="SSF75689">
    <property type="entry name" value="Zinc-binding domain of translation initiation factor 2 beta"/>
    <property type="match status" value="1"/>
</dbReference>
<dbReference type="FunFam" id="2.20.25.350:FF:000001">
    <property type="entry name" value="Eukaryotic translation initiation factor 5"/>
    <property type="match status" value="1"/>
</dbReference>
<dbReference type="PANTHER" id="PTHR23001">
    <property type="entry name" value="EUKARYOTIC TRANSLATION INITIATION FACTOR"/>
    <property type="match status" value="1"/>
</dbReference>
<dbReference type="Proteomes" id="UP000507470">
    <property type="component" value="Unassembled WGS sequence"/>
</dbReference>
<dbReference type="SMART" id="SM00515">
    <property type="entry name" value="eIF5C"/>
    <property type="match status" value="1"/>
</dbReference>
<dbReference type="InterPro" id="IPR016190">
    <property type="entry name" value="Transl_init_fac_IF2/IF5_Zn-bd"/>
</dbReference>
<dbReference type="GO" id="GO:0005092">
    <property type="term" value="F:GDP-dissociation inhibitor activity"/>
    <property type="evidence" value="ECO:0007669"/>
    <property type="project" value="TreeGrafter"/>
</dbReference>
<dbReference type="Gene3D" id="1.25.40.180">
    <property type="match status" value="1"/>
</dbReference>
<keyword evidence="11" id="KW-1185">Reference proteome</keyword>
<proteinExistence type="inferred from homology"/>
<dbReference type="Pfam" id="PF02020">
    <property type="entry name" value="W2"/>
    <property type="match status" value="1"/>
</dbReference>
<evidence type="ECO:0000256" key="3">
    <source>
        <dbReference type="ARBA" id="ARBA00022540"/>
    </source>
</evidence>
<evidence type="ECO:0000256" key="6">
    <source>
        <dbReference type="ARBA" id="ARBA00022917"/>
    </source>
</evidence>
<keyword evidence="6" id="KW-0648">Protein biosynthesis</keyword>
<reference evidence="10 11" key="1">
    <citation type="submission" date="2020-06" db="EMBL/GenBank/DDBJ databases">
        <authorList>
            <person name="Li R."/>
            <person name="Bekaert M."/>
        </authorList>
    </citation>
    <scope>NUCLEOTIDE SEQUENCE [LARGE SCALE GENOMIC DNA]</scope>
    <source>
        <strain evidence="11">wild</strain>
    </source>
</reference>
<evidence type="ECO:0000256" key="7">
    <source>
        <dbReference type="ARBA" id="ARBA00023134"/>
    </source>
</evidence>
<feature type="compositionally biased region" description="Basic and acidic residues" evidence="8">
    <location>
        <begin position="287"/>
        <end position="297"/>
    </location>
</feature>
<dbReference type="InterPro" id="IPR002735">
    <property type="entry name" value="Transl_init_fac_IF2/IF5_dom"/>
</dbReference>
<feature type="compositionally biased region" description="Basic and acidic residues" evidence="8">
    <location>
        <begin position="542"/>
        <end position="551"/>
    </location>
</feature>
<dbReference type="InterPro" id="IPR003307">
    <property type="entry name" value="W2_domain"/>
</dbReference>
<feature type="compositionally biased region" description="Acidic residues" evidence="8">
    <location>
        <begin position="552"/>
        <end position="562"/>
    </location>
</feature>
<evidence type="ECO:0000313" key="10">
    <source>
        <dbReference type="EMBL" id="CAC5374072.1"/>
    </source>
</evidence>
<dbReference type="InterPro" id="IPR045196">
    <property type="entry name" value="IF2/IF5"/>
</dbReference>
<evidence type="ECO:0000256" key="1">
    <source>
        <dbReference type="ARBA" id="ARBA00010397"/>
    </source>
</evidence>
<dbReference type="Gene3D" id="3.30.30.170">
    <property type="match status" value="1"/>
</dbReference>
<keyword evidence="7" id="KW-0342">GTP-binding</keyword>
<dbReference type="GO" id="GO:0005525">
    <property type="term" value="F:GTP binding"/>
    <property type="evidence" value="ECO:0007669"/>
    <property type="project" value="UniProtKB-KW"/>
</dbReference>
<dbReference type="InterPro" id="IPR016189">
    <property type="entry name" value="Transl_init_fac_IF2/IF5_N"/>
</dbReference>
<dbReference type="AlphaFoldDB" id="A0A6J8AUS2"/>
<sequence>MIPVKVETQDNDVIVYAIEHITSTTSGYFIISATRTYRRFWYSTGSRLTEILLTYLGVASSQAKRQIFITSAIISRMKFLRLDRPLPWHSRRIEPQEHDRTISHLLSFMNFQRFCCHLYYTGSGKHSIKDLISSWLMPRIIAKVEGKGNGIKTVIVNMPEVAKALSRPPTYTTKFFGCELGAQTQVDLKNDRFIVNGSHDSPRLQQLLDIFIKKFVLCPECHNPETVLSVSQKKQTIGQRCIACGYNGMVDMRHKLTPFIIKNPPDMDPAATPTKASKKEKKKSKKSDKDKDDDRASPEANAQEQMAAQRASGGIIDAPIIKNHEEEDDEDWGEDFSEDAVKQRMEELSEAAKQMAFTDDLEKTIEERLNIFYHFVKNKINSSEGVVGAMKDIFSEAERLEVKDKATMVLVELLLNNKIILQLKQYKVLFLKFCYENDKAQKYLLGGLEQLVGVHKDDLLPKMPHILKTLYDFDILDEKVLIDWGDKGSKKYVDKKLAEEIHNKSQPFIRWLKEAEEEESDSEEEEEDENVEVVYSTSGKVGEVKEEKKVEQEEDDFDIDAI</sequence>
<dbReference type="Gene3D" id="2.20.25.350">
    <property type="match status" value="1"/>
</dbReference>
<dbReference type="CDD" id="cd11561">
    <property type="entry name" value="W2_eIF5"/>
    <property type="match status" value="1"/>
</dbReference>
<dbReference type="PANTHER" id="PTHR23001:SF7">
    <property type="entry name" value="EUKARYOTIC TRANSLATION INITIATION FACTOR 5"/>
    <property type="match status" value="1"/>
</dbReference>
<gene>
    <name evidence="10" type="ORF">MCOR_11600</name>
</gene>
<name>A0A6J8AUS2_MYTCO</name>
<dbReference type="GO" id="GO:0001732">
    <property type="term" value="P:formation of cytoplasmic translation initiation complex"/>
    <property type="evidence" value="ECO:0007669"/>
    <property type="project" value="TreeGrafter"/>
</dbReference>
<keyword evidence="4" id="KW-0597">Phosphoprotein</keyword>
<dbReference type="EMBL" id="CACVKT020001980">
    <property type="protein sequence ID" value="CAC5374072.1"/>
    <property type="molecule type" value="Genomic_DNA"/>
</dbReference>
<evidence type="ECO:0000256" key="4">
    <source>
        <dbReference type="ARBA" id="ARBA00022553"/>
    </source>
</evidence>
<evidence type="ECO:0000256" key="8">
    <source>
        <dbReference type="SAM" id="MobiDB-lite"/>
    </source>
</evidence>
<accession>A0A6J8AUS2</accession>
<feature type="compositionally biased region" description="Basic residues" evidence="8">
    <location>
        <begin position="276"/>
        <end position="286"/>
    </location>
</feature>
<dbReference type="GO" id="GO:0003743">
    <property type="term" value="F:translation initiation factor activity"/>
    <property type="evidence" value="ECO:0007669"/>
    <property type="project" value="UniProtKB-KW"/>
</dbReference>
<evidence type="ECO:0000259" key="9">
    <source>
        <dbReference type="PROSITE" id="PS51363"/>
    </source>
</evidence>
<organism evidence="10 11">
    <name type="scientific">Mytilus coruscus</name>
    <name type="common">Sea mussel</name>
    <dbReference type="NCBI Taxonomy" id="42192"/>
    <lineage>
        <taxon>Eukaryota</taxon>
        <taxon>Metazoa</taxon>
        <taxon>Spiralia</taxon>
        <taxon>Lophotrochozoa</taxon>
        <taxon>Mollusca</taxon>
        <taxon>Bivalvia</taxon>
        <taxon>Autobranchia</taxon>
        <taxon>Pteriomorphia</taxon>
        <taxon>Mytilida</taxon>
        <taxon>Mytiloidea</taxon>
        <taxon>Mytilidae</taxon>
        <taxon>Mytilinae</taxon>
        <taxon>Mytilus</taxon>
    </lineage>
</organism>
<evidence type="ECO:0000256" key="5">
    <source>
        <dbReference type="ARBA" id="ARBA00022741"/>
    </source>
</evidence>
<keyword evidence="3" id="KW-0396">Initiation factor</keyword>
<protein>
    <recommendedName>
        <fullName evidence="2">Eukaryotic translation initiation factor 5</fullName>
    </recommendedName>
</protein>
<comment type="similarity">
    <text evidence="1">Belongs to the eIF-2-beta/eIF-5 family.</text>
</comment>
<dbReference type="FunFam" id="1.25.40.180:FF:000018">
    <property type="entry name" value="eukaryotic translation initiation factor 5"/>
    <property type="match status" value="1"/>
</dbReference>